<dbReference type="Gene3D" id="3.60.21.10">
    <property type="match status" value="1"/>
</dbReference>
<dbReference type="CDD" id="cd00144">
    <property type="entry name" value="MPP_PPP_family"/>
    <property type="match status" value="1"/>
</dbReference>
<dbReference type="FunFam" id="3.60.21.10:FF:000217">
    <property type="entry name" value="Serine/threonine protein phosphatase BSU1"/>
    <property type="match status" value="1"/>
</dbReference>
<dbReference type="PhylomeDB" id="Q8TKY4"/>
<protein>
    <submittedName>
        <fullName evidence="2">Serine/threonine specific protein phosphatase</fullName>
    </submittedName>
</protein>
<dbReference type="InterPro" id="IPR006186">
    <property type="entry name" value="Ser/Thr-sp_prot-phosphatase"/>
</dbReference>
<dbReference type="InterPro" id="IPR029052">
    <property type="entry name" value="Metallo-depent_PP-like"/>
</dbReference>
<gene>
    <name evidence="2" type="ordered locus">MA_3259</name>
</gene>
<dbReference type="Proteomes" id="UP000002487">
    <property type="component" value="Chromosome"/>
</dbReference>
<dbReference type="InterPro" id="IPR050341">
    <property type="entry name" value="PP1_catalytic_subunit"/>
</dbReference>
<accession>Q8TKY4</accession>
<dbReference type="KEGG" id="mac:MA_3259"/>
<dbReference type="GO" id="GO:0004722">
    <property type="term" value="F:protein serine/threonine phosphatase activity"/>
    <property type="evidence" value="ECO:0000318"/>
    <property type="project" value="GO_Central"/>
</dbReference>
<dbReference type="HOGENOM" id="CLU_004962_0_0_2"/>
<organism evidence="2 3">
    <name type="scientific">Methanosarcina acetivorans (strain ATCC 35395 / DSM 2834 / JCM 12185 / C2A)</name>
    <dbReference type="NCBI Taxonomy" id="188937"/>
    <lineage>
        <taxon>Archaea</taxon>
        <taxon>Methanobacteriati</taxon>
        <taxon>Methanobacteriota</taxon>
        <taxon>Stenosarchaea group</taxon>
        <taxon>Methanomicrobia</taxon>
        <taxon>Methanosarcinales</taxon>
        <taxon>Methanosarcinaceae</taxon>
        <taxon>Methanosarcina</taxon>
    </lineage>
</organism>
<dbReference type="InterPro" id="IPR004843">
    <property type="entry name" value="Calcineurin-like_PHP"/>
</dbReference>
<keyword evidence="3" id="KW-1185">Reference proteome</keyword>
<dbReference type="EMBL" id="AE010299">
    <property type="protein sequence ID" value="AAM06630.1"/>
    <property type="molecule type" value="Genomic_DNA"/>
</dbReference>
<evidence type="ECO:0000313" key="3">
    <source>
        <dbReference type="Proteomes" id="UP000002487"/>
    </source>
</evidence>
<dbReference type="PANTHER" id="PTHR11668">
    <property type="entry name" value="SERINE/THREONINE PROTEIN PHOSPHATASE"/>
    <property type="match status" value="1"/>
</dbReference>
<evidence type="ECO:0000259" key="1">
    <source>
        <dbReference type="PROSITE" id="PS00125"/>
    </source>
</evidence>
<feature type="domain" description="Serine/threonine specific protein phosphatases" evidence="1">
    <location>
        <begin position="163"/>
        <end position="168"/>
    </location>
</feature>
<reference evidence="2 3" key="1">
    <citation type="journal article" date="2002" name="Genome Res.">
        <title>The genome of Methanosarcina acetivorans reveals extensive metabolic and physiological diversity.</title>
        <authorList>
            <person name="Galagan J.E."/>
            <person name="Nusbaum C."/>
            <person name="Roy A."/>
            <person name="Endrizzi M.G."/>
            <person name="Macdonald P."/>
            <person name="FitzHugh W."/>
            <person name="Calvo S."/>
            <person name="Engels R."/>
            <person name="Smirnov S."/>
            <person name="Atnoor D."/>
            <person name="Brown A."/>
            <person name="Allen N."/>
            <person name="Naylor J."/>
            <person name="Stange-Thomann N."/>
            <person name="DeArellano K."/>
            <person name="Johnson R."/>
            <person name="Linton L."/>
            <person name="McEwan P."/>
            <person name="McKernan K."/>
            <person name="Talamas J."/>
            <person name="Tirrell A."/>
            <person name="Ye W."/>
            <person name="Zimmer A."/>
            <person name="Barber R.D."/>
            <person name="Cann I."/>
            <person name="Graham D.E."/>
            <person name="Grahame D.A."/>
            <person name="Guss A."/>
            <person name="Hedderich R."/>
            <person name="Ingram-Smith C."/>
            <person name="Kuettner C.H."/>
            <person name="Krzycki J.A."/>
            <person name="Leigh J.A."/>
            <person name="Li W."/>
            <person name="Liu J."/>
            <person name="Mukhopadhyay B."/>
            <person name="Reeve J.N."/>
            <person name="Smith K."/>
            <person name="Springer T.A."/>
            <person name="Umayam L.A."/>
            <person name="White O."/>
            <person name="White R.H."/>
            <person name="de Macario E.C."/>
            <person name="Ferry J.G."/>
            <person name="Jarrell K.F."/>
            <person name="Jing H."/>
            <person name="Macario A.J.L."/>
            <person name="Paulsen I."/>
            <person name="Pritchett M."/>
            <person name="Sowers K.R."/>
            <person name="Swanson R.V."/>
            <person name="Zinder S.H."/>
            <person name="Lander E."/>
            <person name="Metcalf W.W."/>
            <person name="Birren B."/>
        </authorList>
    </citation>
    <scope>NUCLEOTIDE SEQUENCE [LARGE SCALE GENOMIC DNA]</scope>
    <source>
        <strain evidence="3">ATCC 35395 / DSM 2834 / JCM 12185 / C2A</strain>
    </source>
</reference>
<dbReference type="PANTHER" id="PTHR11668:SF496">
    <property type="entry name" value="SERINE_THREONINE-PROTEIN PHOSPHATASE"/>
    <property type="match status" value="1"/>
</dbReference>
<dbReference type="EnsemblBacteria" id="AAM06630">
    <property type="protein sequence ID" value="AAM06630"/>
    <property type="gene ID" value="MA_3259"/>
</dbReference>
<dbReference type="SMART" id="SM00156">
    <property type="entry name" value="PP2Ac"/>
    <property type="match status" value="1"/>
</dbReference>
<dbReference type="GO" id="GO:0005737">
    <property type="term" value="C:cytoplasm"/>
    <property type="evidence" value="ECO:0000318"/>
    <property type="project" value="GO_Central"/>
</dbReference>
<dbReference type="SUPFAM" id="SSF56300">
    <property type="entry name" value="Metallo-dependent phosphatases"/>
    <property type="match status" value="1"/>
</dbReference>
<dbReference type="PROSITE" id="PS00125">
    <property type="entry name" value="SER_THR_PHOSPHATASE"/>
    <property type="match status" value="1"/>
</dbReference>
<proteinExistence type="predicted"/>
<dbReference type="PRINTS" id="PR00114">
    <property type="entry name" value="STPHPHTASE"/>
</dbReference>
<sequence>MLDSGMLTRNAYRVKLPLSLEKKLLHRKYCRQADFEVSGKALKPLRTFFQGIYRGGSVTSANNHEKAKMKEELGLLLPKINDLLESEPAVLRIDPEPAESIMLIGDIHGDLDALDFVMGMREELGCKQMLFLGDYVDRGMQGTEVLVKLFRLKLEEPQNIFLLRGNHETVDMNLYYGFFEEIGFDRGFLLNISRTYDRLPVAAVISGQIFCVHGGINGIESIDTITKEGAFPYLWNDPSKHPGMSSSLRGSTVKEFGPDIVDGFLETNGLKRIVRGHTALRTGYEWWFDGKLLSLFSCPDYVGLGNAAAFAVIEKGEIKIITFKNRNR</sequence>
<evidence type="ECO:0000313" key="2">
    <source>
        <dbReference type="EMBL" id="AAM06630.1"/>
    </source>
</evidence>
<dbReference type="STRING" id="188937.MA_3259"/>
<name>Q8TKY4_METAC</name>
<dbReference type="Pfam" id="PF00149">
    <property type="entry name" value="Metallophos"/>
    <property type="match status" value="1"/>
</dbReference>
<dbReference type="InParanoid" id="Q8TKY4"/>
<dbReference type="AlphaFoldDB" id="Q8TKY4"/>